<sequence length="451" mass="49990">MLVVANGRLITRDPENPYIEDGAVAIEGTQVAAVGTREEILAAYPDAELVDAHNGIIMPGLVNVHTHIYSGLARGLAIKGCDPHNFLDNLEMQWWNIDRHLTLDGTRACAWATIVESIRNGVSTIFDHHASYCEIPGSLFAIKDVCQEAGIRACLCYEVSDRDGQEKCDQGIQENADFANWVAEQSPEDRSMIAAMFGGHATFTLSDETMDKMREANTQGVGYHIHVAEGMNDVYDSIENQAGIRPVERLLNHGLLGPKTMLGHCIHVSPAEMDILAETGTMVENNPASNMNNAVGCAPVLEFFRRGLLVGLGTDAYTHDMIESLKDFIIIQRHNAAMPNVGWVEDMTMLFKNNPIIAEKSFPGTRLGMIAPGATADVVTFDYNFFTPFSDENVDGHILFGLEGRDCRNNIINGQLVYKDREFTTFDLPEVTEFMLQESKKLWGDLNDREY</sequence>
<feature type="domain" description="Amidohydrolase-related" evidence="4">
    <location>
        <begin position="56"/>
        <end position="416"/>
    </location>
</feature>
<dbReference type="PANTHER" id="PTHR43794">
    <property type="entry name" value="AMINOHYDROLASE SSNA-RELATED"/>
    <property type="match status" value="1"/>
</dbReference>
<dbReference type="SUPFAM" id="SSF51338">
    <property type="entry name" value="Composite domain of metallo-dependent hydrolases"/>
    <property type="match status" value="1"/>
</dbReference>
<dbReference type="InterPro" id="IPR050287">
    <property type="entry name" value="MTA/SAH_deaminase"/>
</dbReference>
<dbReference type="InterPro" id="IPR017700">
    <property type="entry name" value="Aminohydrolase_SsnA"/>
</dbReference>
<dbReference type="Proteomes" id="UP001431693">
    <property type="component" value="Unassembled WGS sequence"/>
</dbReference>
<evidence type="ECO:0000313" key="6">
    <source>
        <dbReference type="EMBL" id="MDJ1128592.1"/>
    </source>
</evidence>
<evidence type="ECO:0000256" key="1">
    <source>
        <dbReference type="ARBA" id="ARBA00022723"/>
    </source>
</evidence>
<accession>A0ABT6ZI75</accession>
<dbReference type="Gene3D" id="3.20.20.140">
    <property type="entry name" value="Metal-dependent hydrolases"/>
    <property type="match status" value="1"/>
</dbReference>
<dbReference type="RefSeq" id="WP_283712236.1">
    <property type="nucleotide sequence ID" value="NZ_JASJEW010000001.1"/>
</dbReference>
<dbReference type="Pfam" id="PF01979">
    <property type="entry name" value="Amidohydro_1"/>
    <property type="match status" value="1"/>
</dbReference>
<dbReference type="NCBIfam" id="TIGR03314">
    <property type="entry name" value="Se_ssnA"/>
    <property type="match status" value="1"/>
</dbReference>
<dbReference type="InterPro" id="IPR006680">
    <property type="entry name" value="Amidohydro-rel"/>
</dbReference>
<dbReference type="SUPFAM" id="SSF51556">
    <property type="entry name" value="Metallo-dependent hydrolases"/>
    <property type="match status" value="1"/>
</dbReference>
<evidence type="ECO:0000259" key="4">
    <source>
        <dbReference type="Pfam" id="PF01979"/>
    </source>
</evidence>
<dbReference type="InterPro" id="IPR011059">
    <property type="entry name" value="Metal-dep_hydrolase_composite"/>
</dbReference>
<dbReference type="EMBL" id="JASJEX010000001">
    <property type="protein sequence ID" value="MDJ1128592.1"/>
    <property type="molecule type" value="Genomic_DNA"/>
</dbReference>
<dbReference type="Gene3D" id="2.30.40.10">
    <property type="entry name" value="Urease, subunit C, domain 1"/>
    <property type="match status" value="1"/>
</dbReference>
<reference evidence="6" key="1">
    <citation type="submission" date="2023-05" db="EMBL/GenBank/DDBJ databases">
        <title>[olsenella] sp. nov., isolated from a pig farm feces dump.</title>
        <authorList>
            <person name="Chang Y.-H."/>
        </authorList>
    </citation>
    <scope>NUCLEOTIDE SEQUENCE</scope>
    <source>
        <strain evidence="6">YH-ols2217</strain>
    </source>
</reference>
<dbReference type="InterPro" id="IPR054418">
    <property type="entry name" value="MQNX/HUTI_composite_N"/>
</dbReference>
<name>A0ABT6ZI75_9ACTN</name>
<dbReference type="PANTHER" id="PTHR43794:SF11">
    <property type="entry name" value="AMIDOHYDROLASE-RELATED DOMAIN-CONTAINING PROTEIN"/>
    <property type="match status" value="1"/>
</dbReference>
<feature type="domain" description="Aminodeoxyfutalosine deaminase/Imidazolonepropionase-like composite" evidence="5">
    <location>
        <begin position="22"/>
        <end position="47"/>
    </location>
</feature>
<dbReference type="NCBIfam" id="NF005540">
    <property type="entry name" value="PRK07203.1"/>
    <property type="match status" value="1"/>
</dbReference>
<dbReference type="Pfam" id="PF22039">
    <property type="entry name" value="HUTI_composite_bact"/>
    <property type="match status" value="1"/>
</dbReference>
<keyword evidence="1" id="KW-0479">Metal-binding</keyword>
<dbReference type="InterPro" id="IPR032466">
    <property type="entry name" value="Metal_Hydrolase"/>
</dbReference>
<evidence type="ECO:0000313" key="7">
    <source>
        <dbReference type="Proteomes" id="UP001431693"/>
    </source>
</evidence>
<evidence type="ECO:0000256" key="2">
    <source>
        <dbReference type="ARBA" id="ARBA00022801"/>
    </source>
</evidence>
<evidence type="ECO:0000259" key="5">
    <source>
        <dbReference type="Pfam" id="PF22039"/>
    </source>
</evidence>
<evidence type="ECO:0000256" key="3">
    <source>
        <dbReference type="ARBA" id="ARBA00022833"/>
    </source>
</evidence>
<proteinExistence type="predicted"/>
<keyword evidence="3" id="KW-0862">Zinc</keyword>
<comment type="caution">
    <text evidence="6">The sequence shown here is derived from an EMBL/GenBank/DDBJ whole genome shotgun (WGS) entry which is preliminary data.</text>
</comment>
<keyword evidence="7" id="KW-1185">Reference proteome</keyword>
<organism evidence="6 7">
    <name type="scientific">Kribbibacterium absianum</name>
    <dbReference type="NCBI Taxonomy" id="3044210"/>
    <lineage>
        <taxon>Bacteria</taxon>
        <taxon>Bacillati</taxon>
        <taxon>Actinomycetota</taxon>
        <taxon>Coriobacteriia</taxon>
        <taxon>Coriobacteriales</taxon>
        <taxon>Kribbibacteriaceae</taxon>
        <taxon>Kribbibacterium</taxon>
    </lineage>
</organism>
<keyword evidence="2" id="KW-0378">Hydrolase</keyword>
<gene>
    <name evidence="6" type="primary">ssnA</name>
    <name evidence="6" type="ORF">QJ043_00630</name>
</gene>
<protein>
    <submittedName>
        <fullName evidence="6">Aminohydrolase SsnA</fullName>
    </submittedName>
</protein>